<dbReference type="PROSITE" id="PS50929">
    <property type="entry name" value="ABC_TM1F"/>
    <property type="match status" value="1"/>
</dbReference>
<dbReference type="InterPro" id="IPR036640">
    <property type="entry name" value="ABC1_TM_sf"/>
</dbReference>
<dbReference type="Pfam" id="PF13748">
    <property type="entry name" value="ABC_membrane_3"/>
    <property type="match status" value="1"/>
</dbReference>
<feature type="transmembrane region" description="Helical" evidence="5">
    <location>
        <begin position="219"/>
        <end position="240"/>
    </location>
</feature>
<dbReference type="InterPro" id="IPR011527">
    <property type="entry name" value="ABC1_TM_dom"/>
</dbReference>
<keyword evidence="4 5" id="KW-0472">Membrane</keyword>
<dbReference type="GO" id="GO:0005886">
    <property type="term" value="C:plasma membrane"/>
    <property type="evidence" value="ECO:0007669"/>
    <property type="project" value="UniProtKB-SubCell"/>
</dbReference>
<keyword evidence="8" id="KW-1185">Reference proteome</keyword>
<comment type="caution">
    <text evidence="7">The sequence shown here is derived from an EMBL/GenBank/DDBJ whole genome shotgun (WGS) entry which is preliminary data.</text>
</comment>
<organism evidence="7 8">
    <name type="scientific">Glacieibacterium arshaanense</name>
    <dbReference type="NCBI Taxonomy" id="2511025"/>
    <lineage>
        <taxon>Bacteria</taxon>
        <taxon>Pseudomonadati</taxon>
        <taxon>Pseudomonadota</taxon>
        <taxon>Alphaproteobacteria</taxon>
        <taxon>Sphingomonadales</taxon>
        <taxon>Sphingosinicellaceae</taxon>
        <taxon>Glacieibacterium</taxon>
    </lineage>
</organism>
<evidence type="ECO:0000256" key="1">
    <source>
        <dbReference type="ARBA" id="ARBA00004651"/>
    </source>
</evidence>
<dbReference type="GO" id="GO:0005524">
    <property type="term" value="F:ATP binding"/>
    <property type="evidence" value="ECO:0007669"/>
    <property type="project" value="InterPro"/>
</dbReference>
<comment type="subcellular location">
    <subcellularLocation>
        <location evidence="1">Cell membrane</location>
        <topology evidence="1">Multi-pass membrane protein</topology>
    </subcellularLocation>
</comment>
<evidence type="ECO:0000256" key="2">
    <source>
        <dbReference type="ARBA" id="ARBA00022692"/>
    </source>
</evidence>
<evidence type="ECO:0000313" key="7">
    <source>
        <dbReference type="EMBL" id="TFU05536.1"/>
    </source>
</evidence>
<gene>
    <name evidence="7" type="ORF">EUV02_00360</name>
</gene>
<sequence>MVIKSPSPGWRLLAGVGGSNRARLALTYVLVLVENLADLLYPFTIGLAIDGLLAGKPERMAPLIALWLAHLVVGLGRHLYDTRVFTAIYAEMATDVVRGLRAGEASDNVIVGRISLSRELTDFLQHEIPAVAQVLVKSIGAVVMLFAYDVTVGAMALAALVPMLAASGWFTRRAGRLNAGLNDRYENEVRIVARSPLAAVRRHFLRLRWWQVRISDSEATAWGIIELAAIGLTVAVLLRLTAMPGVTAGTIYAVLAYVFSFYEAASELPERLQNAVRVGDIGDRLAGG</sequence>
<keyword evidence="2 5" id="KW-0812">Transmembrane</keyword>
<feature type="transmembrane region" description="Helical" evidence="5">
    <location>
        <begin position="25"/>
        <end position="49"/>
    </location>
</feature>
<evidence type="ECO:0000256" key="3">
    <source>
        <dbReference type="ARBA" id="ARBA00022989"/>
    </source>
</evidence>
<proteinExistence type="predicted"/>
<name>A0A4Y9EPK0_9SPHN</name>
<dbReference type="EMBL" id="SIHO01000001">
    <property type="protein sequence ID" value="TFU05536.1"/>
    <property type="molecule type" value="Genomic_DNA"/>
</dbReference>
<dbReference type="RefSeq" id="WP_135244260.1">
    <property type="nucleotide sequence ID" value="NZ_SIHO01000001.1"/>
</dbReference>
<dbReference type="Gene3D" id="1.20.1560.10">
    <property type="entry name" value="ABC transporter type 1, transmembrane domain"/>
    <property type="match status" value="1"/>
</dbReference>
<evidence type="ECO:0000256" key="4">
    <source>
        <dbReference type="ARBA" id="ARBA00023136"/>
    </source>
</evidence>
<reference evidence="7 8" key="1">
    <citation type="submission" date="2019-02" db="EMBL/GenBank/DDBJ databases">
        <title>Polymorphobacter sp. isolated from the lake at the Tibet of China.</title>
        <authorList>
            <person name="Li A."/>
        </authorList>
    </citation>
    <scope>NUCLEOTIDE SEQUENCE [LARGE SCALE GENOMIC DNA]</scope>
    <source>
        <strain evidence="7 8">DJ1R-1</strain>
    </source>
</reference>
<dbReference type="GO" id="GO:0140359">
    <property type="term" value="F:ABC-type transporter activity"/>
    <property type="evidence" value="ECO:0007669"/>
    <property type="project" value="InterPro"/>
</dbReference>
<dbReference type="Proteomes" id="UP000297737">
    <property type="component" value="Unassembled WGS sequence"/>
</dbReference>
<dbReference type="AlphaFoldDB" id="A0A4Y9EPK0"/>
<protein>
    <recommendedName>
        <fullName evidence="6">ABC transmembrane type-1 domain-containing protein</fullName>
    </recommendedName>
</protein>
<keyword evidence="3 5" id="KW-1133">Transmembrane helix</keyword>
<evidence type="ECO:0000313" key="8">
    <source>
        <dbReference type="Proteomes" id="UP000297737"/>
    </source>
</evidence>
<feature type="transmembrane region" description="Helical" evidence="5">
    <location>
        <begin position="139"/>
        <end position="166"/>
    </location>
</feature>
<feature type="transmembrane region" description="Helical" evidence="5">
    <location>
        <begin position="61"/>
        <end position="80"/>
    </location>
</feature>
<dbReference type="SUPFAM" id="SSF90123">
    <property type="entry name" value="ABC transporter transmembrane region"/>
    <property type="match status" value="1"/>
</dbReference>
<feature type="domain" description="ABC transmembrane type-1" evidence="6">
    <location>
        <begin position="29"/>
        <end position="187"/>
    </location>
</feature>
<dbReference type="OrthoDB" id="8443255at2"/>
<evidence type="ECO:0000259" key="6">
    <source>
        <dbReference type="PROSITE" id="PS50929"/>
    </source>
</evidence>
<feature type="transmembrane region" description="Helical" evidence="5">
    <location>
        <begin position="246"/>
        <end position="265"/>
    </location>
</feature>
<accession>A0A4Y9EPK0</accession>
<evidence type="ECO:0000256" key="5">
    <source>
        <dbReference type="SAM" id="Phobius"/>
    </source>
</evidence>